<organism evidence="1 2">
    <name type="scientific">Oedothorax gibbosus</name>
    <dbReference type="NCBI Taxonomy" id="931172"/>
    <lineage>
        <taxon>Eukaryota</taxon>
        <taxon>Metazoa</taxon>
        <taxon>Ecdysozoa</taxon>
        <taxon>Arthropoda</taxon>
        <taxon>Chelicerata</taxon>
        <taxon>Arachnida</taxon>
        <taxon>Araneae</taxon>
        <taxon>Araneomorphae</taxon>
        <taxon>Entelegynae</taxon>
        <taxon>Araneoidea</taxon>
        <taxon>Linyphiidae</taxon>
        <taxon>Erigoninae</taxon>
        <taxon>Oedothorax</taxon>
    </lineage>
</organism>
<sequence length="108" mass="12358">MITHTQPRPLIHKQHYPSISTGNLKLQTAKPGQLYNYTNLCNYCLPINMAVAASLISYTHRPIQCNALHYRQRSSFHGIFTCIGGYYSRPLHLGFEERNVSRVGLVLR</sequence>
<keyword evidence="2" id="KW-1185">Reference proteome</keyword>
<proteinExistence type="predicted"/>
<reference evidence="1 2" key="1">
    <citation type="journal article" date="2022" name="Nat. Ecol. Evol.">
        <title>A masculinizing supergene underlies an exaggerated male reproductive morph in a spider.</title>
        <authorList>
            <person name="Hendrickx F."/>
            <person name="De Corte Z."/>
            <person name="Sonet G."/>
            <person name="Van Belleghem S.M."/>
            <person name="Kostlbacher S."/>
            <person name="Vangestel C."/>
        </authorList>
    </citation>
    <scope>NUCLEOTIDE SEQUENCE [LARGE SCALE GENOMIC DNA]</scope>
    <source>
        <strain evidence="1">W744_W776</strain>
    </source>
</reference>
<comment type="caution">
    <text evidence="1">The sequence shown here is derived from an EMBL/GenBank/DDBJ whole genome shotgun (WGS) entry which is preliminary data.</text>
</comment>
<protein>
    <submittedName>
        <fullName evidence="1">Uncharacterized protein</fullName>
    </submittedName>
</protein>
<dbReference type="EMBL" id="JAFNEN010000014">
    <property type="protein sequence ID" value="KAG8200670.1"/>
    <property type="molecule type" value="Genomic_DNA"/>
</dbReference>
<gene>
    <name evidence="1" type="ORF">JTE90_022288</name>
</gene>
<evidence type="ECO:0000313" key="1">
    <source>
        <dbReference type="EMBL" id="KAG8200670.1"/>
    </source>
</evidence>
<dbReference type="Proteomes" id="UP000827092">
    <property type="component" value="Unassembled WGS sequence"/>
</dbReference>
<evidence type="ECO:0000313" key="2">
    <source>
        <dbReference type="Proteomes" id="UP000827092"/>
    </source>
</evidence>
<name>A0AAV6VVK9_9ARAC</name>
<dbReference type="AlphaFoldDB" id="A0AAV6VVK9"/>
<accession>A0AAV6VVK9</accession>